<feature type="compositionally biased region" description="Basic and acidic residues" evidence="1">
    <location>
        <begin position="1030"/>
        <end position="1040"/>
    </location>
</feature>
<dbReference type="Proteomes" id="UP000694844">
    <property type="component" value="Chromosome 9"/>
</dbReference>
<dbReference type="OrthoDB" id="263617at2759"/>
<feature type="compositionally biased region" description="Basic and acidic residues" evidence="1">
    <location>
        <begin position="333"/>
        <end position="346"/>
    </location>
</feature>
<sequence>MEQVTGLVSSVSYSLSPDAAVFIPRQFPGDGPLQVQQIPTYMTNCYPFVQLDAERQKNLNQHGRISALLAGPHPRPSVPRLPRGFPGPGTRMPVPQTFNPSVPPPLENTWMMPPPSSVPPLNFMKFPPPPEVTYPQDKDPKHKPSPRGHQRQGWSPRDENVKEGSRQGDTRGKRREVGGEGKKWTQRSRNNSGKSNTSEGHREEARTNSQSKRRSRVKASDGRGGQDQPSLDHVTSAAVSMTDNSVQTEFSDSFANQTLAQYPSPIYNPKLGKLGNRAGIGSSSEDSDSGYHSPLHRKNQVTNGTQPVGVIPDPVVSPSPSKNDYSRLVADQLKTEKSPPKERGGSKENTSAQQIFSYAFIAQSKPVIESSVKKEEVKMEEESKKSEGKKTEGEESGNEGKRKRKRNRRKRRKKKDESTEDAEMKAGEESKGVELHFQDEEEFPDLRVGQNRAGGTERHPSSISYSSIVSQPKTNTHNAIWKQTEPSSSQELDMNDNNNSIRNSRRRKKKLELVQQAADEELAEISFEQQMLRELNLKPRSKGQTSPSRGNPVLSSRSGQEKPAGTQPGILKVPPQNQSQGKKGKMREGILDLSAMIDALEKKKPEVNKVVEPKVVRKPEVKAKENKKPGSGHNMLDSSAPLKRGKERENPKPKKPSSLKKVILKEREEKKKMRLLDDAESANNGVSLGIGVVSGNESDLSQDAHSSKGSVVDYTGTGTPASNDLSPISQTSPISMSPLSPGVSPQSSEVNSPIAGTIGKEVRMKIHSRRFREYCNQVLNKDIDSCCTRLLQDLVRFQDRMYHKDPVKAKTKRRIVLGLREVTKHLKLKKIKLVIISPNLEKIQSKGGLDDALNNILNLCNEQNIPFVFALGRRALGRACAKLVPVSVVGIFNYSGTEDNFHSLMDLTEQARQAYKEMVNVIEREIRDYPTLGAAAAVPHIYAHMGHSRTPSGASVLSFASSLLSEPISENYPHSEPETDAAGYEIPRTKADAPPPISRGSIQAAYESQMRLIYPTLDVDEGNEADTEEGVTKGHHHDDGSSDSDPSSEENTKTLPHIDSIHSSTYDLSTEILSQNSGRTVDNCDAISTHSSRTLGDGSSTLLADPGERSKHGTPKSIESPSNTLQRGKVIDSERIQNWVDQTKSRLEDLQYLQEHSDSSDDSNSSEEDTVDELNLSSGLSRNSGETKTPGAEDALQCSGEDGKGEEVRVGPTETTNPEGHNQGEGQTSVTQS</sequence>
<feature type="region of interest" description="Disordered" evidence="1">
    <location>
        <begin position="262"/>
        <end position="351"/>
    </location>
</feature>
<feature type="compositionally biased region" description="Basic and acidic residues" evidence="1">
    <location>
        <begin position="422"/>
        <end position="438"/>
    </location>
</feature>
<feature type="compositionally biased region" description="Basic and acidic residues" evidence="1">
    <location>
        <begin position="371"/>
        <end position="393"/>
    </location>
</feature>
<feature type="compositionally biased region" description="Polar residues" evidence="1">
    <location>
        <begin position="187"/>
        <end position="198"/>
    </location>
</feature>
<evidence type="ECO:0000313" key="4">
    <source>
        <dbReference type="RefSeq" id="XP_022307155.1"/>
    </source>
</evidence>
<dbReference type="KEGG" id="cvn:111113299"/>
<feature type="region of interest" description="Disordered" evidence="1">
    <location>
        <begin position="1017"/>
        <end position="1062"/>
    </location>
</feature>
<feature type="region of interest" description="Disordered" evidence="1">
    <location>
        <begin position="1080"/>
        <end position="1130"/>
    </location>
</feature>
<feature type="compositionally biased region" description="Polar residues" evidence="1">
    <location>
        <begin position="1080"/>
        <end position="1102"/>
    </location>
</feature>
<proteinExistence type="predicted"/>
<dbReference type="GO" id="GO:0035368">
    <property type="term" value="F:selenocysteine insertion sequence binding"/>
    <property type="evidence" value="ECO:0007669"/>
    <property type="project" value="InterPro"/>
</dbReference>
<feature type="region of interest" description="Disordered" evidence="1">
    <location>
        <begin position="535"/>
        <end position="589"/>
    </location>
</feature>
<feature type="compositionally biased region" description="Polar residues" evidence="1">
    <location>
        <begin position="1213"/>
        <end position="1233"/>
    </location>
</feature>
<feature type="compositionally biased region" description="Basic and acidic residues" evidence="1">
    <location>
        <begin position="601"/>
        <end position="628"/>
    </location>
</feature>
<feature type="compositionally biased region" description="Polar residues" evidence="1">
    <location>
        <begin position="484"/>
        <end position="496"/>
    </location>
</feature>
<dbReference type="AlphaFoldDB" id="A0A8B8BV33"/>
<dbReference type="InterPro" id="IPR040051">
    <property type="entry name" value="SECISBP2"/>
</dbReference>
<feature type="compositionally biased region" description="Polar residues" evidence="1">
    <location>
        <begin position="1117"/>
        <end position="1126"/>
    </location>
</feature>
<dbReference type="GO" id="GO:0043021">
    <property type="term" value="F:ribonucleoprotein complex binding"/>
    <property type="evidence" value="ECO:0007669"/>
    <property type="project" value="TreeGrafter"/>
</dbReference>
<feature type="region of interest" description="Disordered" evidence="1">
    <location>
        <begin position="601"/>
        <end position="665"/>
    </location>
</feature>
<dbReference type="Pfam" id="PF01248">
    <property type="entry name" value="Ribosomal_L7Ae"/>
    <property type="match status" value="1"/>
</dbReference>
<dbReference type="Gene3D" id="3.30.1330.30">
    <property type="match status" value="1"/>
</dbReference>
<feature type="compositionally biased region" description="Low complexity" evidence="1">
    <location>
        <begin position="1173"/>
        <end position="1184"/>
    </location>
</feature>
<evidence type="ECO:0000259" key="2">
    <source>
        <dbReference type="Pfam" id="PF01248"/>
    </source>
</evidence>
<dbReference type="GeneID" id="111113299"/>
<dbReference type="GO" id="GO:1990904">
    <property type="term" value="C:ribonucleoprotein complex"/>
    <property type="evidence" value="ECO:0007669"/>
    <property type="project" value="TreeGrafter"/>
</dbReference>
<dbReference type="InterPro" id="IPR029064">
    <property type="entry name" value="Ribosomal_eL30-like_sf"/>
</dbReference>
<dbReference type="GO" id="GO:0005739">
    <property type="term" value="C:mitochondrion"/>
    <property type="evidence" value="ECO:0007669"/>
    <property type="project" value="TreeGrafter"/>
</dbReference>
<dbReference type="FunFam" id="3.30.1330.30:FF:000004">
    <property type="entry name" value="selenocysteine insertion sequence-binding protein 2"/>
    <property type="match status" value="1"/>
</dbReference>
<dbReference type="GO" id="GO:0003730">
    <property type="term" value="F:mRNA 3'-UTR binding"/>
    <property type="evidence" value="ECO:0007669"/>
    <property type="project" value="TreeGrafter"/>
</dbReference>
<feature type="compositionally biased region" description="Acidic residues" evidence="1">
    <location>
        <begin position="1160"/>
        <end position="1172"/>
    </location>
</feature>
<feature type="compositionally biased region" description="Basic residues" evidence="1">
    <location>
        <begin position="401"/>
        <end position="414"/>
    </location>
</feature>
<feature type="compositionally biased region" description="Polar residues" evidence="1">
    <location>
        <begin position="542"/>
        <end position="558"/>
    </location>
</feature>
<keyword evidence="3" id="KW-1185">Reference proteome</keyword>
<feature type="compositionally biased region" description="Acidic residues" evidence="1">
    <location>
        <begin position="1018"/>
        <end position="1029"/>
    </location>
</feature>
<name>A0A8B8BV33_CRAVI</name>
<gene>
    <name evidence="4" type="primary">LOC111113299</name>
</gene>
<feature type="compositionally biased region" description="Basic and acidic residues" evidence="1">
    <location>
        <begin position="156"/>
        <end position="183"/>
    </location>
</feature>
<reference evidence="4" key="1">
    <citation type="submission" date="2025-08" db="UniProtKB">
        <authorList>
            <consortium name="RefSeq"/>
        </authorList>
    </citation>
    <scope>IDENTIFICATION</scope>
    <source>
        <tissue evidence="4">Whole sample</tissue>
    </source>
</reference>
<feature type="compositionally biased region" description="Low complexity" evidence="1">
    <location>
        <begin position="461"/>
        <end position="470"/>
    </location>
</feature>
<feature type="region of interest" description="Disordered" evidence="1">
    <location>
        <begin position="121"/>
        <end position="244"/>
    </location>
</feature>
<evidence type="ECO:0000313" key="3">
    <source>
        <dbReference type="Proteomes" id="UP000694844"/>
    </source>
</evidence>
<accession>A0A8B8BV33</accession>
<feature type="compositionally biased region" description="Low complexity" evidence="1">
    <location>
        <begin position="307"/>
        <end position="321"/>
    </location>
</feature>
<feature type="domain" description="Ribosomal protein eL8/eL30/eS12/Gadd45" evidence="2">
    <location>
        <begin position="806"/>
        <end position="896"/>
    </location>
</feature>
<evidence type="ECO:0000256" key="1">
    <source>
        <dbReference type="SAM" id="MobiDB-lite"/>
    </source>
</evidence>
<dbReference type="InterPro" id="IPR004038">
    <property type="entry name" value="Ribosomal_eL8/eL30/eS12/Gad45"/>
</dbReference>
<feature type="region of interest" description="Disordered" evidence="1">
    <location>
        <begin position="367"/>
        <end position="513"/>
    </location>
</feature>
<organism evidence="3 4">
    <name type="scientific">Crassostrea virginica</name>
    <name type="common">Eastern oyster</name>
    <dbReference type="NCBI Taxonomy" id="6565"/>
    <lineage>
        <taxon>Eukaryota</taxon>
        <taxon>Metazoa</taxon>
        <taxon>Spiralia</taxon>
        <taxon>Lophotrochozoa</taxon>
        <taxon>Mollusca</taxon>
        <taxon>Bivalvia</taxon>
        <taxon>Autobranchia</taxon>
        <taxon>Pteriomorphia</taxon>
        <taxon>Ostreida</taxon>
        <taxon>Ostreoidea</taxon>
        <taxon>Ostreidae</taxon>
        <taxon>Crassostrea</taxon>
    </lineage>
</organism>
<protein>
    <submittedName>
        <fullName evidence="4">Selenocysteine insertion sequence-binding protein 2-like isoform X1</fullName>
    </submittedName>
</protein>
<dbReference type="PANTHER" id="PTHR13284">
    <property type="entry name" value="GH01354P"/>
    <property type="match status" value="1"/>
</dbReference>
<feature type="region of interest" description="Disordered" evidence="1">
    <location>
        <begin position="1150"/>
        <end position="1233"/>
    </location>
</feature>
<dbReference type="SUPFAM" id="SSF55315">
    <property type="entry name" value="L30e-like"/>
    <property type="match status" value="1"/>
</dbReference>
<dbReference type="GO" id="GO:0001514">
    <property type="term" value="P:selenocysteine incorporation"/>
    <property type="evidence" value="ECO:0007669"/>
    <property type="project" value="UniProtKB-ARBA"/>
</dbReference>
<dbReference type="PANTHER" id="PTHR13284:SF4">
    <property type="entry name" value="C2H2-TYPE DOMAIN-CONTAINING PROTEIN"/>
    <property type="match status" value="1"/>
</dbReference>
<feature type="compositionally biased region" description="Basic and acidic residues" evidence="1">
    <location>
        <begin position="1150"/>
        <end position="1159"/>
    </location>
</feature>
<dbReference type="RefSeq" id="XP_022307155.1">
    <property type="nucleotide sequence ID" value="XM_022451447.1"/>
</dbReference>